<dbReference type="RefSeq" id="WP_119497049.1">
    <property type="nucleotide sequence ID" value="NZ_NRJH01000033.1"/>
</dbReference>
<dbReference type="AlphaFoldDB" id="A0A3A1Y2U2"/>
<dbReference type="Proteomes" id="UP000266258">
    <property type="component" value="Unassembled WGS sequence"/>
</dbReference>
<evidence type="ECO:0000313" key="3">
    <source>
        <dbReference type="Proteomes" id="UP000266258"/>
    </source>
</evidence>
<reference evidence="2 3" key="1">
    <citation type="submission" date="2017-08" db="EMBL/GenBank/DDBJ databases">
        <title>Reclassification of Bisgaard taxon 37 and 44.</title>
        <authorList>
            <person name="Christensen H."/>
        </authorList>
    </citation>
    <scope>NUCLEOTIDE SEQUENCE [LARGE SCALE GENOMIC DNA]</scope>
    <source>
        <strain evidence="2 3">B96_4</strain>
    </source>
</reference>
<keyword evidence="1" id="KW-0732">Signal</keyword>
<sequence length="128" mass="13757">MLSKKIITSLLVAATLGFAGTTSVYAETNTSTNTASQTTESAKLVPELFLEGYTAVRTNVLDTENGKVYSGLFNNGVIQAVLIRESAEVVPMRTYSIDSLSITAPQSMSADTINQVLKQYGLSQRVEN</sequence>
<feature type="signal peptide" evidence="1">
    <location>
        <begin position="1"/>
        <end position="26"/>
    </location>
</feature>
<feature type="chain" id="PRO_5017402053" evidence="1">
    <location>
        <begin position="27"/>
        <end position="128"/>
    </location>
</feature>
<keyword evidence="3" id="KW-1185">Reference proteome</keyword>
<organism evidence="2 3">
    <name type="scientific">Psittacicella melopsittaci</name>
    <dbReference type="NCBI Taxonomy" id="2028576"/>
    <lineage>
        <taxon>Bacteria</taxon>
        <taxon>Pseudomonadati</taxon>
        <taxon>Pseudomonadota</taxon>
        <taxon>Gammaproteobacteria</taxon>
        <taxon>Pasteurellales</taxon>
        <taxon>Psittacicellaceae</taxon>
        <taxon>Psittacicella</taxon>
    </lineage>
</organism>
<name>A0A3A1Y2U2_9GAMM</name>
<comment type="caution">
    <text evidence="2">The sequence shown here is derived from an EMBL/GenBank/DDBJ whole genome shotgun (WGS) entry which is preliminary data.</text>
</comment>
<dbReference type="OrthoDB" id="9915437at2"/>
<protein>
    <submittedName>
        <fullName evidence="2">Uncharacterized protein</fullName>
    </submittedName>
</protein>
<proteinExistence type="predicted"/>
<dbReference type="EMBL" id="NRJH01000033">
    <property type="protein sequence ID" value="RIY32543.1"/>
    <property type="molecule type" value="Genomic_DNA"/>
</dbReference>
<accession>A0A3A1Y2U2</accession>
<gene>
    <name evidence="2" type="ORF">CJP74_04295</name>
</gene>
<evidence type="ECO:0000313" key="2">
    <source>
        <dbReference type="EMBL" id="RIY32543.1"/>
    </source>
</evidence>
<evidence type="ECO:0000256" key="1">
    <source>
        <dbReference type="SAM" id="SignalP"/>
    </source>
</evidence>